<dbReference type="CDD" id="cd07043">
    <property type="entry name" value="STAS_anti-anti-sigma_factors"/>
    <property type="match status" value="1"/>
</dbReference>
<dbReference type="SUPFAM" id="SSF52091">
    <property type="entry name" value="SpoIIaa-like"/>
    <property type="match status" value="1"/>
</dbReference>
<dbReference type="Proteomes" id="UP000319732">
    <property type="component" value="Unassembled WGS sequence"/>
</dbReference>
<name>A0A545SLX7_9GAMM</name>
<dbReference type="PROSITE" id="PS50801">
    <property type="entry name" value="STAS"/>
    <property type="match status" value="1"/>
</dbReference>
<reference evidence="2 3" key="1">
    <citation type="submission" date="2019-06" db="EMBL/GenBank/DDBJ databases">
        <title>Whole genome sequence for Cellvibrionaceae sp. R142.</title>
        <authorList>
            <person name="Wang G."/>
        </authorList>
    </citation>
    <scope>NUCLEOTIDE SEQUENCE [LARGE SCALE GENOMIC DNA]</scope>
    <source>
        <strain evidence="2 3">R142</strain>
    </source>
</reference>
<dbReference type="AlphaFoldDB" id="A0A545SLX7"/>
<dbReference type="Pfam" id="PF01740">
    <property type="entry name" value="STAS"/>
    <property type="match status" value="1"/>
</dbReference>
<evidence type="ECO:0000313" key="2">
    <source>
        <dbReference type="EMBL" id="TQV65983.1"/>
    </source>
</evidence>
<protein>
    <submittedName>
        <fullName evidence="2">STAS domain-containing protein</fullName>
    </submittedName>
</protein>
<evidence type="ECO:0000259" key="1">
    <source>
        <dbReference type="PROSITE" id="PS50801"/>
    </source>
</evidence>
<dbReference type="Gene3D" id="3.30.750.24">
    <property type="entry name" value="STAS domain"/>
    <property type="match status" value="1"/>
</dbReference>
<evidence type="ECO:0000313" key="3">
    <source>
        <dbReference type="Proteomes" id="UP000319732"/>
    </source>
</evidence>
<gene>
    <name evidence="2" type="ORF">FKG94_27715</name>
</gene>
<dbReference type="InterPro" id="IPR036513">
    <property type="entry name" value="STAS_dom_sf"/>
</dbReference>
<dbReference type="InterPro" id="IPR002645">
    <property type="entry name" value="STAS_dom"/>
</dbReference>
<sequence>MPMSGSNLQRVTARPDAAEQALIIEVSGPFNLDVHRDFRRAYESQGQRFARYTVNLKQCTAVDSTGLGMLLLLRDYSQLEKDDLLITHCSRDVRMVLRYASFDQLFTIHSA</sequence>
<organism evidence="2 3">
    <name type="scientific">Exilibacterium tricleocarpae</name>
    <dbReference type="NCBI Taxonomy" id="2591008"/>
    <lineage>
        <taxon>Bacteria</taxon>
        <taxon>Pseudomonadati</taxon>
        <taxon>Pseudomonadota</taxon>
        <taxon>Gammaproteobacteria</taxon>
        <taxon>Cellvibrionales</taxon>
        <taxon>Cellvibrionaceae</taxon>
        <taxon>Exilibacterium</taxon>
    </lineage>
</organism>
<dbReference type="OrthoDB" id="278639at2"/>
<proteinExistence type="predicted"/>
<feature type="domain" description="STAS" evidence="1">
    <location>
        <begin position="11"/>
        <end position="111"/>
    </location>
</feature>
<accession>A0A545SLX7</accession>
<keyword evidence="3" id="KW-1185">Reference proteome</keyword>
<comment type="caution">
    <text evidence="2">The sequence shown here is derived from an EMBL/GenBank/DDBJ whole genome shotgun (WGS) entry which is preliminary data.</text>
</comment>
<dbReference type="EMBL" id="VHSG01000045">
    <property type="protein sequence ID" value="TQV65983.1"/>
    <property type="molecule type" value="Genomic_DNA"/>
</dbReference>